<evidence type="ECO:0000256" key="3">
    <source>
        <dbReference type="PIRSR" id="PIRSR606225-1"/>
    </source>
</evidence>
<comment type="function">
    <text evidence="5">Responsible for synthesis of pseudouridine from uracil.</text>
</comment>
<dbReference type="GO" id="GO:0009982">
    <property type="term" value="F:pseudouridine synthase activity"/>
    <property type="evidence" value="ECO:0007669"/>
    <property type="project" value="InterPro"/>
</dbReference>
<name>A0A143PW79_LUTPR</name>
<dbReference type="PANTHER" id="PTHR21600:SF44">
    <property type="entry name" value="RIBOSOMAL LARGE SUBUNIT PSEUDOURIDINE SYNTHASE D"/>
    <property type="match status" value="1"/>
</dbReference>
<dbReference type="Pfam" id="PF00849">
    <property type="entry name" value="PseudoU_synth_2"/>
    <property type="match status" value="1"/>
</dbReference>
<dbReference type="GO" id="GO:0000455">
    <property type="term" value="P:enzyme-directed rRNA pseudouridine synthesis"/>
    <property type="evidence" value="ECO:0007669"/>
    <property type="project" value="TreeGrafter"/>
</dbReference>
<dbReference type="Proteomes" id="UP000076079">
    <property type="component" value="Chromosome"/>
</dbReference>
<dbReference type="KEGG" id="abac:LuPra_05708"/>
<dbReference type="EC" id="5.4.99.-" evidence="5"/>
<dbReference type="CDD" id="cd02869">
    <property type="entry name" value="PseudoU_synth_RluA_like"/>
    <property type="match status" value="1"/>
</dbReference>
<dbReference type="PANTHER" id="PTHR21600">
    <property type="entry name" value="MITOCHONDRIAL RNA PSEUDOURIDINE SYNTHASE"/>
    <property type="match status" value="1"/>
</dbReference>
<keyword evidence="4" id="KW-0694">RNA-binding</keyword>
<feature type="domain" description="Pseudouridine synthase RsuA/RluA-like" evidence="6">
    <location>
        <begin position="106"/>
        <end position="259"/>
    </location>
</feature>
<dbReference type="STRING" id="1855912.LuPra_05708"/>
<evidence type="ECO:0000256" key="2">
    <source>
        <dbReference type="ARBA" id="ARBA00023235"/>
    </source>
</evidence>
<evidence type="ECO:0000313" key="8">
    <source>
        <dbReference type="Proteomes" id="UP000076079"/>
    </source>
</evidence>
<dbReference type="PROSITE" id="PS50889">
    <property type="entry name" value="S4"/>
    <property type="match status" value="1"/>
</dbReference>
<organism evidence="7 8">
    <name type="scientific">Luteitalea pratensis</name>
    <dbReference type="NCBI Taxonomy" id="1855912"/>
    <lineage>
        <taxon>Bacteria</taxon>
        <taxon>Pseudomonadati</taxon>
        <taxon>Acidobacteriota</taxon>
        <taxon>Vicinamibacteria</taxon>
        <taxon>Vicinamibacterales</taxon>
        <taxon>Vicinamibacteraceae</taxon>
        <taxon>Luteitalea</taxon>
    </lineage>
</organism>
<dbReference type="GO" id="GO:0003723">
    <property type="term" value="F:RNA binding"/>
    <property type="evidence" value="ECO:0007669"/>
    <property type="project" value="UniProtKB-KW"/>
</dbReference>
<protein>
    <recommendedName>
        <fullName evidence="5">Pseudouridine synthase</fullName>
        <ecNumber evidence="5">5.4.99.-</ecNumber>
    </recommendedName>
</protein>
<dbReference type="CDD" id="cd00165">
    <property type="entry name" value="S4"/>
    <property type="match status" value="1"/>
</dbReference>
<dbReference type="InterPro" id="IPR006224">
    <property type="entry name" value="PsdUridine_synth_RluA-like_CS"/>
</dbReference>
<evidence type="ECO:0000256" key="4">
    <source>
        <dbReference type="PROSITE-ProRule" id="PRU00182"/>
    </source>
</evidence>
<dbReference type="SUPFAM" id="SSF55174">
    <property type="entry name" value="Alpha-L RNA-binding motif"/>
    <property type="match status" value="1"/>
</dbReference>
<evidence type="ECO:0000256" key="5">
    <source>
        <dbReference type="RuleBase" id="RU362028"/>
    </source>
</evidence>
<accession>A0A143PW79</accession>
<dbReference type="AlphaFoldDB" id="A0A143PW79"/>
<dbReference type="SUPFAM" id="SSF55120">
    <property type="entry name" value="Pseudouridine synthase"/>
    <property type="match status" value="1"/>
</dbReference>
<feature type="active site" evidence="3">
    <location>
        <position position="153"/>
    </location>
</feature>
<dbReference type="InterPro" id="IPR020103">
    <property type="entry name" value="PsdUridine_synth_cat_dom_sf"/>
</dbReference>
<dbReference type="GO" id="GO:0140098">
    <property type="term" value="F:catalytic activity, acting on RNA"/>
    <property type="evidence" value="ECO:0007669"/>
    <property type="project" value="UniProtKB-ARBA"/>
</dbReference>
<evidence type="ECO:0000259" key="6">
    <source>
        <dbReference type="Pfam" id="PF00849"/>
    </source>
</evidence>
<proteinExistence type="inferred from homology"/>
<evidence type="ECO:0000313" key="7">
    <source>
        <dbReference type="EMBL" id="AMY12433.1"/>
    </source>
</evidence>
<dbReference type="RefSeq" id="WP_157899795.1">
    <property type="nucleotide sequence ID" value="NZ_CP015136.1"/>
</dbReference>
<dbReference type="InterPro" id="IPR050188">
    <property type="entry name" value="RluA_PseudoU_synthase"/>
</dbReference>
<comment type="catalytic activity">
    <reaction evidence="5">
        <text>a uridine in RNA = a pseudouridine in RNA</text>
        <dbReference type="Rhea" id="RHEA:48348"/>
        <dbReference type="Rhea" id="RHEA-COMP:12068"/>
        <dbReference type="Rhea" id="RHEA-COMP:12069"/>
        <dbReference type="ChEBI" id="CHEBI:65314"/>
        <dbReference type="ChEBI" id="CHEBI:65315"/>
    </reaction>
</comment>
<dbReference type="InterPro" id="IPR036986">
    <property type="entry name" value="S4_RNA-bd_sf"/>
</dbReference>
<keyword evidence="8" id="KW-1185">Reference proteome</keyword>
<comment type="similarity">
    <text evidence="1 5">Belongs to the pseudouridine synthase RluA family.</text>
</comment>
<dbReference type="PROSITE" id="PS01129">
    <property type="entry name" value="PSI_RLU"/>
    <property type="match status" value="1"/>
</dbReference>
<dbReference type="Gene3D" id="3.10.290.10">
    <property type="entry name" value="RNA-binding S4 domain"/>
    <property type="match status" value="1"/>
</dbReference>
<dbReference type="InterPro" id="IPR006225">
    <property type="entry name" value="PsdUridine_synth_RluC/D"/>
</dbReference>
<reference evidence="7 8" key="1">
    <citation type="journal article" date="2016" name="Genome Announc.">
        <title>First Complete Genome Sequence of a Subdivision 6 Acidobacterium Strain.</title>
        <authorList>
            <person name="Huang S."/>
            <person name="Vieira S."/>
            <person name="Bunk B."/>
            <person name="Riedel T."/>
            <person name="Sproer C."/>
            <person name="Overmann J."/>
        </authorList>
    </citation>
    <scope>NUCLEOTIDE SEQUENCE [LARGE SCALE GENOMIC DNA]</scope>
    <source>
        <strain evidence="8">DSM 100886 HEG_-6_39</strain>
    </source>
</reference>
<sequence length="348" mass="37892">MTRRDEPRSTAAVLERQFVADRGDERLRLDQSVMRHLADEPGVSRTRVQRWLDAGLISVNGVGGRRASSTLRLGDEVVVTLPKPRVRKVHAAESLDVPILFEDEWLVVVSKPAGMVSHPTGRLQSGTLFNALLHQARAWEDTTSRPGLVHRLDRDTSGVLLVAKSRAVHARAARILATDHANKTYLAVVIGKPPEDATITYPLGKISERPPRVGVVDDGWPSVTWVQRLRSTWPMPDGLALLECTLGTGRLHQIRAHLLAAGWPVAGDPIYRSVKAEAKLPAVTRAQVDALQGQALHAWRLTMPHPMTGEILDVTAPVPARLQALGVNPGGSWDASAGRVRSAVTPHA</sequence>
<dbReference type="EMBL" id="CP015136">
    <property type="protein sequence ID" value="AMY12433.1"/>
    <property type="molecule type" value="Genomic_DNA"/>
</dbReference>
<dbReference type="InterPro" id="IPR006145">
    <property type="entry name" value="PsdUridine_synth_RsuA/RluA"/>
</dbReference>
<evidence type="ECO:0000256" key="1">
    <source>
        <dbReference type="ARBA" id="ARBA00010876"/>
    </source>
</evidence>
<gene>
    <name evidence="7" type="primary">rluD_2</name>
    <name evidence="7" type="ORF">LuPra_05708</name>
</gene>
<dbReference type="NCBIfam" id="TIGR00005">
    <property type="entry name" value="rluA_subfam"/>
    <property type="match status" value="1"/>
</dbReference>
<dbReference type="Gene3D" id="3.30.2350.10">
    <property type="entry name" value="Pseudouridine synthase"/>
    <property type="match status" value="1"/>
</dbReference>
<keyword evidence="2 5" id="KW-0413">Isomerase</keyword>
<reference evidence="8" key="2">
    <citation type="submission" date="2016-04" db="EMBL/GenBank/DDBJ databases">
        <title>First Complete Genome Sequence of a Subdivision 6 Acidobacterium.</title>
        <authorList>
            <person name="Huang S."/>
            <person name="Vieira S."/>
            <person name="Bunk B."/>
            <person name="Riedel T."/>
            <person name="Sproeer C."/>
            <person name="Overmann J."/>
        </authorList>
    </citation>
    <scope>NUCLEOTIDE SEQUENCE [LARGE SCALE GENOMIC DNA]</scope>
    <source>
        <strain evidence="8">DSM 100886 HEG_-6_39</strain>
    </source>
</reference>
<dbReference type="OrthoDB" id="128480at2"/>